<protein>
    <submittedName>
        <fullName evidence="1">Uncharacterized protein</fullName>
    </submittedName>
</protein>
<comment type="caution">
    <text evidence="1">The sequence shown here is derived from an EMBL/GenBank/DDBJ whole genome shotgun (WGS) entry which is preliminary data.</text>
</comment>
<organism evidence="1 2">
    <name type="scientific">Chaetomium tenue</name>
    <dbReference type="NCBI Taxonomy" id="1854479"/>
    <lineage>
        <taxon>Eukaryota</taxon>
        <taxon>Fungi</taxon>
        <taxon>Dikarya</taxon>
        <taxon>Ascomycota</taxon>
        <taxon>Pezizomycotina</taxon>
        <taxon>Sordariomycetes</taxon>
        <taxon>Sordariomycetidae</taxon>
        <taxon>Sordariales</taxon>
        <taxon>Chaetomiaceae</taxon>
        <taxon>Chaetomium</taxon>
    </lineage>
</organism>
<name>A0ACB7PPZ0_9PEZI</name>
<sequence>MQTKQILAIFSIFSSMALAAPAGEVGDVSSRDVGDPEKRSANFDMFGGDRCTDQVHGYFHASGTGYRCYPVPAGKRSIRVLGSCSV</sequence>
<keyword evidence="2" id="KW-1185">Reference proteome</keyword>
<accession>A0ACB7PPZ0</accession>
<dbReference type="Proteomes" id="UP000724584">
    <property type="component" value="Unassembled WGS sequence"/>
</dbReference>
<gene>
    <name evidence="1" type="ORF">F5144DRAFT_627802</name>
</gene>
<evidence type="ECO:0000313" key="2">
    <source>
        <dbReference type="Proteomes" id="UP000724584"/>
    </source>
</evidence>
<evidence type="ECO:0000313" key="1">
    <source>
        <dbReference type="EMBL" id="KAH6641842.1"/>
    </source>
</evidence>
<reference evidence="1 2" key="1">
    <citation type="journal article" date="2021" name="Nat. Commun.">
        <title>Genetic determinants of endophytism in the Arabidopsis root mycobiome.</title>
        <authorList>
            <person name="Mesny F."/>
            <person name="Miyauchi S."/>
            <person name="Thiergart T."/>
            <person name="Pickel B."/>
            <person name="Atanasova L."/>
            <person name="Karlsson M."/>
            <person name="Huettel B."/>
            <person name="Barry K.W."/>
            <person name="Haridas S."/>
            <person name="Chen C."/>
            <person name="Bauer D."/>
            <person name="Andreopoulos W."/>
            <person name="Pangilinan J."/>
            <person name="LaButti K."/>
            <person name="Riley R."/>
            <person name="Lipzen A."/>
            <person name="Clum A."/>
            <person name="Drula E."/>
            <person name="Henrissat B."/>
            <person name="Kohler A."/>
            <person name="Grigoriev I.V."/>
            <person name="Martin F.M."/>
            <person name="Hacquard S."/>
        </authorList>
    </citation>
    <scope>NUCLEOTIDE SEQUENCE [LARGE SCALE GENOMIC DNA]</scope>
    <source>
        <strain evidence="1 2">MPI-SDFR-AT-0079</strain>
    </source>
</reference>
<proteinExistence type="predicted"/>
<dbReference type="EMBL" id="JAGIZQ010000002">
    <property type="protein sequence ID" value="KAH6641842.1"/>
    <property type="molecule type" value="Genomic_DNA"/>
</dbReference>